<dbReference type="AlphaFoldDB" id="A0A9X0WDU1"/>
<organism evidence="2 3">
    <name type="scientific">Lamprobacter modestohalophilus</name>
    <dbReference type="NCBI Taxonomy" id="1064514"/>
    <lineage>
        <taxon>Bacteria</taxon>
        <taxon>Pseudomonadati</taxon>
        <taxon>Pseudomonadota</taxon>
        <taxon>Gammaproteobacteria</taxon>
        <taxon>Chromatiales</taxon>
        <taxon>Chromatiaceae</taxon>
        <taxon>Lamprobacter</taxon>
    </lineage>
</organism>
<dbReference type="InterPro" id="IPR007842">
    <property type="entry name" value="HEPN_dom"/>
</dbReference>
<dbReference type="SUPFAM" id="SSF81593">
    <property type="entry name" value="Nucleotidyltransferase substrate binding subunit/domain"/>
    <property type="match status" value="1"/>
</dbReference>
<feature type="domain" description="HEPN" evidence="1">
    <location>
        <begin position="21"/>
        <end position="134"/>
    </location>
</feature>
<dbReference type="Gene3D" id="1.20.120.330">
    <property type="entry name" value="Nucleotidyltransferases domain 2"/>
    <property type="match status" value="1"/>
</dbReference>
<gene>
    <name evidence="2" type="ORF">CKO42_25015</name>
</gene>
<evidence type="ECO:0000313" key="2">
    <source>
        <dbReference type="EMBL" id="MBK1621604.1"/>
    </source>
</evidence>
<accession>A0A9X0WDU1</accession>
<reference evidence="2 3" key="1">
    <citation type="journal article" date="2020" name="Microorganisms">
        <title>Osmotic Adaptation and Compatible Solute Biosynthesis of Phototrophic Bacteria as Revealed from Genome Analyses.</title>
        <authorList>
            <person name="Imhoff J.F."/>
            <person name="Rahn T."/>
            <person name="Kunzel S."/>
            <person name="Keller A."/>
            <person name="Neulinger S.C."/>
        </authorList>
    </citation>
    <scope>NUCLEOTIDE SEQUENCE [LARGE SCALE GENOMIC DNA]</scope>
    <source>
        <strain evidence="2 3">DSM 25653</strain>
    </source>
</reference>
<dbReference type="RefSeq" id="WP_200251409.1">
    <property type="nucleotide sequence ID" value="NZ_NRRY01000089.1"/>
</dbReference>
<protein>
    <recommendedName>
        <fullName evidence="1">HEPN domain-containing protein</fullName>
    </recommendedName>
</protein>
<proteinExistence type="predicted"/>
<evidence type="ECO:0000259" key="1">
    <source>
        <dbReference type="Pfam" id="PF05168"/>
    </source>
</evidence>
<dbReference type="Proteomes" id="UP001138768">
    <property type="component" value="Unassembled WGS sequence"/>
</dbReference>
<sequence length="138" mass="15805">MGKTEVEPGMPLNEIVKNLRQKYDDALLLTQHQRYANAIYLSGYCVELALKYAVTKQLNWRTFRTAGDLKVLKTHNFLFLLQLTGKEKAIKELAAWNVVSKWHETKRYEDPRSAKETDATSMLSATQTLVKALCEISL</sequence>
<evidence type="ECO:0000313" key="3">
    <source>
        <dbReference type="Proteomes" id="UP001138768"/>
    </source>
</evidence>
<keyword evidence="3" id="KW-1185">Reference proteome</keyword>
<dbReference type="EMBL" id="NRRY01000089">
    <property type="protein sequence ID" value="MBK1621604.1"/>
    <property type="molecule type" value="Genomic_DNA"/>
</dbReference>
<comment type="caution">
    <text evidence="2">The sequence shown here is derived from an EMBL/GenBank/DDBJ whole genome shotgun (WGS) entry which is preliminary data.</text>
</comment>
<name>A0A9X0WDU1_9GAMM</name>
<dbReference type="Pfam" id="PF05168">
    <property type="entry name" value="HEPN"/>
    <property type="match status" value="1"/>
</dbReference>